<keyword evidence="3" id="KW-1185">Reference proteome</keyword>
<reference evidence="2 3" key="1">
    <citation type="submission" date="2016-11" db="EMBL/GenBank/DDBJ databases">
        <authorList>
            <person name="Jaros S."/>
            <person name="Januszkiewicz K."/>
            <person name="Wedrychowicz H."/>
        </authorList>
    </citation>
    <scope>NUCLEOTIDE SEQUENCE [LARGE SCALE GENOMIC DNA]</scope>
    <source>
        <strain evidence="2 3">DSM 24574</strain>
    </source>
</reference>
<proteinExistence type="predicted"/>
<dbReference type="STRING" id="947013.SAMN04488109_1070"/>
<dbReference type="OrthoDB" id="1121518at2"/>
<name>A0A1M5L8N8_9BACT</name>
<evidence type="ECO:0008006" key="4">
    <source>
        <dbReference type="Google" id="ProtNLM"/>
    </source>
</evidence>
<organism evidence="2 3">
    <name type="scientific">Chryseolinea serpens</name>
    <dbReference type="NCBI Taxonomy" id="947013"/>
    <lineage>
        <taxon>Bacteria</taxon>
        <taxon>Pseudomonadati</taxon>
        <taxon>Bacteroidota</taxon>
        <taxon>Cytophagia</taxon>
        <taxon>Cytophagales</taxon>
        <taxon>Fulvivirgaceae</taxon>
        <taxon>Chryseolinea</taxon>
    </lineage>
</organism>
<accession>A0A1M5L8N8</accession>
<protein>
    <recommendedName>
        <fullName evidence="4">Outer membrane protein beta-barrel domain-containing protein</fullName>
    </recommendedName>
</protein>
<dbReference type="AlphaFoldDB" id="A0A1M5L8N8"/>
<sequence length="202" mass="22912">MSTKPRLFFFLFLLLTCQAFAQTDSVGHAGGKIRYWNNFLLGGLRGDHKEVFFSFATTHGIRLGRLAVGLGAGLDAYGDWKVIPMFASASFDFARIKNDALFIQMNGGYGRAVYTGEDRMGVPAGIENGGGKMFNPMLGYRIKADRFRIYVALGYKFQRNKYTYDYNFPEVFAPDGTPYEYPKYSVLEDMQRFVVQMGFGWH</sequence>
<dbReference type="Proteomes" id="UP000184212">
    <property type="component" value="Unassembled WGS sequence"/>
</dbReference>
<dbReference type="RefSeq" id="WP_073131744.1">
    <property type="nucleotide sequence ID" value="NZ_FQWQ01000001.1"/>
</dbReference>
<feature type="signal peptide" evidence="1">
    <location>
        <begin position="1"/>
        <end position="21"/>
    </location>
</feature>
<feature type="chain" id="PRO_5009911955" description="Outer membrane protein beta-barrel domain-containing protein" evidence="1">
    <location>
        <begin position="22"/>
        <end position="202"/>
    </location>
</feature>
<evidence type="ECO:0000313" key="2">
    <source>
        <dbReference type="EMBL" id="SHG61109.1"/>
    </source>
</evidence>
<gene>
    <name evidence="2" type="ORF">SAMN04488109_1070</name>
</gene>
<dbReference type="EMBL" id="FQWQ01000001">
    <property type="protein sequence ID" value="SHG61109.1"/>
    <property type="molecule type" value="Genomic_DNA"/>
</dbReference>
<evidence type="ECO:0000256" key="1">
    <source>
        <dbReference type="SAM" id="SignalP"/>
    </source>
</evidence>
<evidence type="ECO:0000313" key="3">
    <source>
        <dbReference type="Proteomes" id="UP000184212"/>
    </source>
</evidence>
<keyword evidence="1" id="KW-0732">Signal</keyword>